<dbReference type="PROSITE" id="PS51257">
    <property type="entry name" value="PROKAR_LIPOPROTEIN"/>
    <property type="match status" value="1"/>
</dbReference>
<evidence type="ECO:0008006" key="4">
    <source>
        <dbReference type="Google" id="ProtNLM"/>
    </source>
</evidence>
<organism evidence="2 3">
    <name type="scientific">Fibrisoma limi BUZ 3</name>
    <dbReference type="NCBI Taxonomy" id="1185876"/>
    <lineage>
        <taxon>Bacteria</taxon>
        <taxon>Pseudomonadati</taxon>
        <taxon>Bacteroidota</taxon>
        <taxon>Cytophagia</taxon>
        <taxon>Cytophagales</taxon>
        <taxon>Spirosomataceae</taxon>
        <taxon>Fibrisoma</taxon>
    </lineage>
</organism>
<sequence>MNRRSINYPGIMLGVLVLACLGAFARNNTADADRSLILLNGKPMTYTTFTIGSRGTLALHAVHPDEPETAPIPFRIYLKRGNALITSTGSNPNRVVTEVEIGNVLAVAKHGDELIIEPVRQNEGSARRTFQVVNYINMPISKWLFLPKKATDGC</sequence>
<protein>
    <recommendedName>
        <fullName evidence="4">Pilus formation protein N-terminal domain-containing protein</fullName>
    </recommendedName>
</protein>
<keyword evidence="3" id="KW-1185">Reference proteome</keyword>
<dbReference type="STRING" id="1185876.BN8_00871"/>
<dbReference type="RefSeq" id="WP_009280499.1">
    <property type="nucleotide sequence ID" value="NZ_CAIT01000004.1"/>
</dbReference>
<comment type="caution">
    <text evidence="2">The sequence shown here is derived from an EMBL/GenBank/DDBJ whole genome shotgun (WGS) entry which is preliminary data.</text>
</comment>
<name>I2GDD9_9BACT</name>
<evidence type="ECO:0000313" key="2">
    <source>
        <dbReference type="EMBL" id="CCH51913.1"/>
    </source>
</evidence>
<dbReference type="OrthoDB" id="953615at2"/>
<accession>I2GDD9</accession>
<feature type="chain" id="PRO_5003658313" description="Pilus formation protein N-terminal domain-containing protein" evidence="1">
    <location>
        <begin position="26"/>
        <end position="154"/>
    </location>
</feature>
<dbReference type="EMBL" id="CAIT01000004">
    <property type="protein sequence ID" value="CCH51913.1"/>
    <property type="molecule type" value="Genomic_DNA"/>
</dbReference>
<reference evidence="2 3" key="1">
    <citation type="journal article" date="2012" name="J. Bacteriol.">
        <title>Genome Sequence of the Filamentous Bacterium Fibrisoma limi BUZ 3T.</title>
        <authorList>
            <person name="Filippini M."/>
            <person name="Qi W."/>
            <person name="Jaenicke S."/>
            <person name="Goesmann A."/>
            <person name="Smits T.H."/>
            <person name="Bagheri H.C."/>
        </authorList>
    </citation>
    <scope>NUCLEOTIDE SEQUENCE [LARGE SCALE GENOMIC DNA]</scope>
    <source>
        <strain evidence="3">BUZ 3T</strain>
    </source>
</reference>
<keyword evidence="1" id="KW-0732">Signal</keyword>
<evidence type="ECO:0000256" key="1">
    <source>
        <dbReference type="SAM" id="SignalP"/>
    </source>
</evidence>
<gene>
    <name evidence="2" type="ORF">BN8_00871</name>
</gene>
<proteinExistence type="predicted"/>
<dbReference type="eggNOG" id="ENOG5033KHP">
    <property type="taxonomic scope" value="Bacteria"/>
</dbReference>
<feature type="signal peptide" evidence="1">
    <location>
        <begin position="1"/>
        <end position="25"/>
    </location>
</feature>
<dbReference type="AlphaFoldDB" id="I2GDD9"/>
<evidence type="ECO:0000313" key="3">
    <source>
        <dbReference type="Proteomes" id="UP000009309"/>
    </source>
</evidence>
<dbReference type="Proteomes" id="UP000009309">
    <property type="component" value="Unassembled WGS sequence"/>
</dbReference>